<proteinExistence type="predicted"/>
<dbReference type="CDD" id="cd04301">
    <property type="entry name" value="NAT_SF"/>
    <property type="match status" value="1"/>
</dbReference>
<sequence>MSDLHIRPPAPDHAPDWRRLWRGCLAFHRTQVPGQVCATTLARLLSGAKGAFRGRIARRGDAAVGLVQFLFHRHCWRMENVVYPQDLYVAPRARGIGLGRALCGRVARLTPFLKYQRPAQ</sequence>
<dbReference type="AlphaFoldDB" id="A0A849L1S8"/>
<comment type="caution">
    <text evidence="2">The sequence shown here is derived from an EMBL/GenBank/DDBJ whole genome shotgun (WGS) entry which is preliminary data.</text>
</comment>
<keyword evidence="3" id="KW-1185">Reference proteome</keyword>
<evidence type="ECO:0000313" key="2">
    <source>
        <dbReference type="EMBL" id="NNU80268.1"/>
    </source>
</evidence>
<protein>
    <submittedName>
        <fullName evidence="2">GNAT family N-acetyltransferase</fullName>
    </submittedName>
</protein>
<feature type="domain" description="N-acetyltransferase" evidence="1">
    <location>
        <begin position="56"/>
        <end position="107"/>
    </location>
</feature>
<dbReference type="InterPro" id="IPR000182">
    <property type="entry name" value="GNAT_dom"/>
</dbReference>
<organism evidence="2 3">
    <name type="scientific">Halovulum dunhuangense</name>
    <dbReference type="NCBI Taxonomy" id="1505036"/>
    <lineage>
        <taxon>Bacteria</taxon>
        <taxon>Pseudomonadati</taxon>
        <taxon>Pseudomonadota</taxon>
        <taxon>Alphaproteobacteria</taxon>
        <taxon>Rhodobacterales</taxon>
        <taxon>Paracoccaceae</taxon>
        <taxon>Halovulum</taxon>
    </lineage>
</organism>
<evidence type="ECO:0000313" key="3">
    <source>
        <dbReference type="Proteomes" id="UP000572377"/>
    </source>
</evidence>
<dbReference type="EMBL" id="JABFBC010000001">
    <property type="protein sequence ID" value="NNU80268.1"/>
    <property type="molecule type" value="Genomic_DNA"/>
</dbReference>
<evidence type="ECO:0000259" key="1">
    <source>
        <dbReference type="Pfam" id="PF00583"/>
    </source>
</evidence>
<reference evidence="2 3" key="1">
    <citation type="submission" date="2020-05" db="EMBL/GenBank/DDBJ databases">
        <title>Gimesia benthica sp. nov., a novel planctomycete isolated from a deep-sea water sample of the Northwest Indian Ocean.</title>
        <authorList>
            <person name="Wang J."/>
            <person name="Ruan C."/>
            <person name="Song L."/>
            <person name="Zhu Y."/>
            <person name="Li A."/>
            <person name="Zheng X."/>
            <person name="Wang L."/>
            <person name="Lu Z."/>
            <person name="Huang Y."/>
            <person name="Du W."/>
            <person name="Zhou Y."/>
            <person name="Huang L."/>
            <person name="Dai X."/>
        </authorList>
    </citation>
    <scope>NUCLEOTIDE SEQUENCE [LARGE SCALE GENOMIC DNA]</scope>
    <source>
        <strain evidence="2 3">YYQ-30</strain>
    </source>
</reference>
<dbReference type="Pfam" id="PF00583">
    <property type="entry name" value="Acetyltransf_1"/>
    <property type="match status" value="1"/>
</dbReference>
<name>A0A849L1S8_9RHOB</name>
<dbReference type="RefSeq" id="WP_171323885.1">
    <property type="nucleotide sequence ID" value="NZ_JABFBC010000001.1"/>
</dbReference>
<keyword evidence="2" id="KW-0808">Transferase</keyword>
<dbReference type="InterPro" id="IPR016181">
    <property type="entry name" value="Acyl_CoA_acyltransferase"/>
</dbReference>
<dbReference type="SUPFAM" id="SSF55729">
    <property type="entry name" value="Acyl-CoA N-acyltransferases (Nat)"/>
    <property type="match status" value="1"/>
</dbReference>
<accession>A0A849L1S8</accession>
<dbReference type="GO" id="GO:0016747">
    <property type="term" value="F:acyltransferase activity, transferring groups other than amino-acyl groups"/>
    <property type="evidence" value="ECO:0007669"/>
    <property type="project" value="InterPro"/>
</dbReference>
<gene>
    <name evidence="2" type="ORF">HMH01_07425</name>
</gene>
<dbReference type="Gene3D" id="3.40.630.30">
    <property type="match status" value="1"/>
</dbReference>
<dbReference type="Proteomes" id="UP000572377">
    <property type="component" value="Unassembled WGS sequence"/>
</dbReference>